<evidence type="ECO:0000313" key="3">
    <source>
        <dbReference type="Proteomes" id="UP000178764"/>
    </source>
</evidence>
<accession>A0A1F5DMT7</accession>
<protein>
    <recommendedName>
        <fullName evidence="1">Reverse transcriptase domain-containing protein</fullName>
    </recommendedName>
</protein>
<evidence type="ECO:0000259" key="1">
    <source>
        <dbReference type="PROSITE" id="PS50878"/>
    </source>
</evidence>
<dbReference type="Pfam" id="PF00078">
    <property type="entry name" value="RVT_1"/>
    <property type="match status" value="1"/>
</dbReference>
<dbReference type="PANTHER" id="PTHR34047:SF8">
    <property type="entry name" value="PROTEIN YKFC"/>
    <property type="match status" value="1"/>
</dbReference>
<dbReference type="Proteomes" id="UP000178764">
    <property type="component" value="Unassembled WGS sequence"/>
</dbReference>
<dbReference type="CDD" id="cd01651">
    <property type="entry name" value="RT_G2_intron"/>
    <property type="match status" value="1"/>
</dbReference>
<dbReference type="AlphaFoldDB" id="A0A1F5DMT7"/>
<dbReference type="InterPro" id="IPR000477">
    <property type="entry name" value="RT_dom"/>
</dbReference>
<feature type="domain" description="Reverse transcriptase" evidence="1">
    <location>
        <begin position="1"/>
        <end position="276"/>
    </location>
</feature>
<dbReference type="SUPFAM" id="SSF56672">
    <property type="entry name" value="DNA/RNA polymerases"/>
    <property type="match status" value="1"/>
</dbReference>
<evidence type="ECO:0000313" key="2">
    <source>
        <dbReference type="EMBL" id="OGD56468.1"/>
    </source>
</evidence>
<dbReference type="InterPro" id="IPR051083">
    <property type="entry name" value="GrpII_Intron_Splice-Mob/Def"/>
</dbReference>
<name>A0A1F5DMT7_9BACT</name>
<gene>
    <name evidence="2" type="ORF">A2V71_03770</name>
</gene>
<dbReference type="EMBL" id="MEZT01000020">
    <property type="protein sequence ID" value="OGD56468.1"/>
    <property type="molecule type" value="Genomic_DNA"/>
</dbReference>
<dbReference type="PANTHER" id="PTHR34047">
    <property type="entry name" value="NUCLEAR INTRON MATURASE 1, MITOCHONDRIAL-RELATED"/>
    <property type="match status" value="1"/>
</dbReference>
<reference evidence="2 3" key="1">
    <citation type="journal article" date="2016" name="Nat. Commun.">
        <title>Thousands of microbial genomes shed light on interconnected biogeochemical processes in an aquifer system.</title>
        <authorList>
            <person name="Anantharaman K."/>
            <person name="Brown C.T."/>
            <person name="Hug L.A."/>
            <person name="Sharon I."/>
            <person name="Castelle C.J."/>
            <person name="Probst A.J."/>
            <person name="Thomas B.C."/>
            <person name="Singh A."/>
            <person name="Wilkins M.J."/>
            <person name="Karaoz U."/>
            <person name="Brodie E.L."/>
            <person name="Williams K.H."/>
            <person name="Hubbard S.S."/>
            <person name="Banfield J.F."/>
        </authorList>
    </citation>
    <scope>NUCLEOTIDE SEQUENCE [LARGE SCALE GENOMIC DNA]</scope>
</reference>
<dbReference type="PROSITE" id="PS50878">
    <property type="entry name" value="RT_POL"/>
    <property type="match status" value="1"/>
</dbReference>
<dbReference type="InterPro" id="IPR043502">
    <property type="entry name" value="DNA/RNA_pol_sf"/>
</dbReference>
<organism evidence="2 3">
    <name type="scientific">Candidatus Berkelbacteria bacterium RBG_13_40_8</name>
    <dbReference type="NCBI Taxonomy" id="1797467"/>
    <lineage>
        <taxon>Bacteria</taxon>
        <taxon>Candidatus Berkelbacteria</taxon>
    </lineage>
</organism>
<sequence length="336" mass="39907">MKKITHFYSKIISVDNLLLAWEEFAKGKRHKKDVQEFSLNLMDNIILLHNDLISHKYRHGGYHAFRICDPKPRDIHKASVRDRLVHHAVYRVLYPFFDRTFVDGSFSCRNKKGTHKAINKFRDYFYKVSKNNTRTCYCLKMDIRKFFANIDHKVLTDILRKHIDDHELLRLLENIINSFSSKGEGIGLPLGNLTSQLFVNIYMSKFDQFIKHKLREKYYIRYADDFVILSESHEYLVKTIRPIEFYLKQNLKLEVHENKIFVRTVASGMDFLGVIIFTDHKILRTSTKRRMFSRINEINASSYFGLLKHCNSYKTKLVLKNLLNMESPKEDVAERK</sequence>
<comment type="caution">
    <text evidence="2">The sequence shown here is derived from an EMBL/GenBank/DDBJ whole genome shotgun (WGS) entry which is preliminary data.</text>
</comment>
<proteinExistence type="predicted"/>